<organism evidence="1 2">
    <name type="scientific">Tersicoccus solisilvae</name>
    <dbReference type="NCBI Taxonomy" id="1882339"/>
    <lineage>
        <taxon>Bacteria</taxon>
        <taxon>Bacillati</taxon>
        <taxon>Actinomycetota</taxon>
        <taxon>Actinomycetes</taxon>
        <taxon>Micrococcales</taxon>
        <taxon>Micrococcaceae</taxon>
        <taxon>Tersicoccus</taxon>
    </lineage>
</organism>
<evidence type="ECO:0000313" key="2">
    <source>
        <dbReference type="Proteomes" id="UP000597761"/>
    </source>
</evidence>
<proteinExistence type="predicted"/>
<dbReference type="RefSeq" id="WP_188668768.1">
    <property type="nucleotide sequence ID" value="NZ_BMJI01000019.1"/>
</dbReference>
<dbReference type="SUPFAM" id="SSF49879">
    <property type="entry name" value="SMAD/FHA domain"/>
    <property type="match status" value="1"/>
</dbReference>
<gene>
    <name evidence="1" type="ORF">GCM10011512_25040</name>
</gene>
<accession>A0ABQ1PGX6</accession>
<reference evidence="2" key="1">
    <citation type="journal article" date="2019" name="Int. J. Syst. Evol. Microbiol.">
        <title>The Global Catalogue of Microorganisms (GCM) 10K type strain sequencing project: providing services to taxonomists for standard genome sequencing and annotation.</title>
        <authorList>
            <consortium name="The Broad Institute Genomics Platform"/>
            <consortium name="The Broad Institute Genome Sequencing Center for Infectious Disease"/>
            <person name="Wu L."/>
            <person name="Ma J."/>
        </authorList>
    </citation>
    <scope>NUCLEOTIDE SEQUENCE [LARGE SCALE GENOMIC DNA]</scope>
    <source>
        <strain evidence="2">CGMCC 1.15480</strain>
    </source>
</reference>
<dbReference type="Proteomes" id="UP000597761">
    <property type="component" value="Unassembled WGS sequence"/>
</dbReference>
<sequence length="231" mass="24872">MAELTVEFCGEWYTPAPEDVFTIGREGDLRIDDNPYLHRTFLQIVCRDGLWWLTNVGSLLSATVADGSGGMQAWLAPGAQLPLVFGQTTVVFTAGATTYELAVHIATPTFRADPRTTDASGETTIGMVVFTPTQKALILALAEPSLRRGGTGFANIPSSAKAAERLDWSQSKFNRKLDNVCEKLDRVGVTGLRATGGGPASNRRARLVEHAITSHLVTVDDLALLDTPIDD</sequence>
<dbReference type="InterPro" id="IPR008984">
    <property type="entry name" value="SMAD_FHA_dom_sf"/>
</dbReference>
<keyword evidence="2" id="KW-1185">Reference proteome</keyword>
<protein>
    <submittedName>
        <fullName evidence="1">Uncharacterized protein</fullName>
    </submittedName>
</protein>
<evidence type="ECO:0000313" key="1">
    <source>
        <dbReference type="EMBL" id="GGC97026.1"/>
    </source>
</evidence>
<name>A0ABQ1PGX6_9MICC</name>
<comment type="caution">
    <text evidence="1">The sequence shown here is derived from an EMBL/GenBank/DDBJ whole genome shotgun (WGS) entry which is preliminary data.</text>
</comment>
<dbReference type="EMBL" id="BMJI01000019">
    <property type="protein sequence ID" value="GGC97026.1"/>
    <property type="molecule type" value="Genomic_DNA"/>
</dbReference>